<dbReference type="Proteomes" id="UP000284706">
    <property type="component" value="Unassembled WGS sequence"/>
</dbReference>
<protein>
    <submittedName>
        <fullName evidence="2">Uncharacterized protein</fullName>
    </submittedName>
</protein>
<reference evidence="2 3" key="1">
    <citation type="journal article" date="2018" name="Evol. Lett.">
        <title>Horizontal gene cluster transfer increased hallucinogenic mushroom diversity.</title>
        <authorList>
            <person name="Reynolds H.T."/>
            <person name="Vijayakumar V."/>
            <person name="Gluck-Thaler E."/>
            <person name="Korotkin H.B."/>
            <person name="Matheny P.B."/>
            <person name="Slot J.C."/>
        </authorList>
    </citation>
    <scope>NUCLEOTIDE SEQUENCE [LARGE SCALE GENOMIC DNA]</scope>
    <source>
        <strain evidence="2 3">SRW20</strain>
    </source>
</reference>
<dbReference type="OrthoDB" id="3012448at2759"/>
<dbReference type="InParanoid" id="A0A409WD46"/>
<sequence length="549" mass="61767">MNDDPIASSPDPTLTFLGCAKDFDTVALAKGTERALQIIMPWCHLREPSRSSVAKDIQEQAVAYARAINSSVEAAHLGFAMAEDALTLIEMLPSTSMEERREYFEGLKDIAQKGYSLAVASKKAFHNVRSTVEILLTRMKKEQSNGSVEHHEIFNGFVKLVRRPWSEAQSELSKGIHDLEEFGLILSSFAAWWNEIALKTNTQRIRSESAGKRAELDGLRLKIIENRWNDLKRRYAAYVNEITAVQDRYPALFDEAADSTPPTGSQRPFASEPECRKECSPSPANYQANPPPTYTASPPPRPVPTRSGSKVIISEDLSRNYVSAELSNVQILEEKKCLLVLRLQCHPSLSHRFTSLHIKWRFKAPWKGGKEQTPIVVDVSPKQSIGAKMEEVRHRKFGMTIPAQFNLAGANFGPQFEHRWGAEKTIHRATVIMGSIRGYHKDSAEWSVEENTSALSGIPPHFCVAAVVEYEDVFMMELDIVSKQSGIGHWFSSRSHSKSGWLPVDANKLQRELPEYKPAETWRKWFPMISGEVEGGFVELQQDAIRRAC</sequence>
<feature type="region of interest" description="Disordered" evidence="1">
    <location>
        <begin position="255"/>
        <end position="308"/>
    </location>
</feature>
<comment type="caution">
    <text evidence="2">The sequence shown here is derived from an EMBL/GenBank/DDBJ whole genome shotgun (WGS) entry which is preliminary data.</text>
</comment>
<gene>
    <name evidence="2" type="ORF">CVT26_015363</name>
</gene>
<keyword evidence="3" id="KW-1185">Reference proteome</keyword>
<dbReference type="AlphaFoldDB" id="A0A409WD46"/>
<proteinExistence type="predicted"/>
<evidence type="ECO:0000313" key="2">
    <source>
        <dbReference type="EMBL" id="PPQ76406.1"/>
    </source>
</evidence>
<organism evidence="2 3">
    <name type="scientific">Gymnopilus dilepis</name>
    <dbReference type="NCBI Taxonomy" id="231916"/>
    <lineage>
        <taxon>Eukaryota</taxon>
        <taxon>Fungi</taxon>
        <taxon>Dikarya</taxon>
        <taxon>Basidiomycota</taxon>
        <taxon>Agaricomycotina</taxon>
        <taxon>Agaricomycetes</taxon>
        <taxon>Agaricomycetidae</taxon>
        <taxon>Agaricales</taxon>
        <taxon>Agaricineae</taxon>
        <taxon>Hymenogastraceae</taxon>
        <taxon>Gymnopilus</taxon>
    </lineage>
</organism>
<name>A0A409WD46_9AGAR</name>
<dbReference type="EMBL" id="NHYE01005163">
    <property type="protein sequence ID" value="PPQ76406.1"/>
    <property type="molecule type" value="Genomic_DNA"/>
</dbReference>
<accession>A0A409WD46</accession>
<feature type="compositionally biased region" description="Pro residues" evidence="1">
    <location>
        <begin position="289"/>
        <end position="303"/>
    </location>
</feature>
<dbReference type="STRING" id="231916.A0A409WD46"/>
<evidence type="ECO:0000313" key="3">
    <source>
        <dbReference type="Proteomes" id="UP000284706"/>
    </source>
</evidence>
<evidence type="ECO:0000256" key="1">
    <source>
        <dbReference type="SAM" id="MobiDB-lite"/>
    </source>
</evidence>